<dbReference type="WBParaSite" id="MCU_004469-RB">
    <property type="protein sequence ID" value="MCU_004469-RB"/>
    <property type="gene ID" value="MCU_004469"/>
</dbReference>
<dbReference type="InterPro" id="IPR048732">
    <property type="entry name" value="CFA69"/>
</dbReference>
<sequence length="858" mass="97084">MKLRHNLSEILSQKCALQVLEHLTIFQDSEDFLSRTSGFHLDELSSLSKLIAQYRRRFSEIKISCEPVLLRILTLCELPFLWHSSQDAPHDAMKHLFSEFGYLFGDTTSDIQAGVLNAVNAHLLRSNQRVLRKAPHVPNYFIMNALYKSTFTASLYKSLANLGAAVPIALRILRQLLSEFAGAAKIVSDSGGLSTLCLDVSGTSVEQLIDIFVLFLSAQELDEQILTTSLNRKVLDFLVLYLPTELGRLKTLSPKKKMGLRKGVLFSILRLATLAFLHNAEMLEVFEEVHMKTLTDELLDLVNKERKSTDIDEVLSAILSILTCILSSKKTLSVLNGRKFLKVCLDIACNDFQSSSLRKHAFLCLCYILPRMMPEANKELADQIKRCLDCSFQDNQDPLRDSAFVEEKVMLCLSLSMTNDPEILKMLSDLGTIENTVNVLSQVNRSDINLLSNGLLTLTQLCAENAERCRRFGTNGSNMLMRILTGLLKYFSESVSRNDEFQSLIGYHQTGEPIKVDPDFSRLAVCAVEAVRWCILDSIENRMYFLQQGGYTQILSLLECAPLTLIGSIVRCLCVACQQDASVESALIAWRGARKPPKVGVDESIFSKDTTANDEIMLKLNEHRLGTQCLLGDVESDRNNLASILCHLWRCNMERLIGEINERQINWSPVQEPDEQFVLIYLILKKLGFEEHFELNTEDQITMVDIENYRGKKIDESISHIQDDLRESGLRPVSADRRQLQQAEEIAKIRGEGIRSKKMAILRAANDADAWLEAECCNLTRELSRRRALLKQRELDARLRDTSIAYLRASKANKHDAIAASMLTIQNEKSAHDLENTKQFLQIEQSCSEVECEEHMLE</sequence>
<name>A0A5K3F2P3_MESCO</name>
<evidence type="ECO:0000313" key="2">
    <source>
        <dbReference type="WBParaSite" id="MCU_004469-RB"/>
    </source>
</evidence>
<dbReference type="PANTHER" id="PTHR14716:SF0">
    <property type="entry name" value="CILIA- AND FLAGELLA-ASSOCIATED PROTEIN 69"/>
    <property type="match status" value="1"/>
</dbReference>
<dbReference type="SUPFAM" id="SSF48371">
    <property type="entry name" value="ARM repeat"/>
    <property type="match status" value="1"/>
</dbReference>
<reference evidence="2" key="1">
    <citation type="submission" date="2019-11" db="UniProtKB">
        <authorList>
            <consortium name="WormBaseParasite"/>
        </authorList>
    </citation>
    <scope>IDENTIFICATION</scope>
</reference>
<proteinExistence type="predicted"/>
<organism evidence="2">
    <name type="scientific">Mesocestoides corti</name>
    <name type="common">Flatworm</name>
    <dbReference type="NCBI Taxonomy" id="53468"/>
    <lineage>
        <taxon>Eukaryota</taxon>
        <taxon>Metazoa</taxon>
        <taxon>Spiralia</taxon>
        <taxon>Lophotrochozoa</taxon>
        <taxon>Platyhelminthes</taxon>
        <taxon>Cestoda</taxon>
        <taxon>Eucestoda</taxon>
        <taxon>Cyclophyllidea</taxon>
        <taxon>Mesocestoididae</taxon>
        <taxon>Mesocestoides</taxon>
    </lineage>
</organism>
<accession>A0A5K3F2P3</accession>
<evidence type="ECO:0000259" key="1">
    <source>
        <dbReference type="Pfam" id="PF21049"/>
    </source>
</evidence>
<feature type="domain" description="Cilia- and flagella-associated protein 69 ARM repeats" evidence="1">
    <location>
        <begin position="36"/>
        <end position="182"/>
    </location>
</feature>
<dbReference type="AlphaFoldDB" id="A0A5K3F2P3"/>
<feature type="domain" description="Cilia- and flagella-associated protein 69 ARM repeats" evidence="1">
    <location>
        <begin position="403"/>
        <end position="594"/>
    </location>
</feature>
<dbReference type="InterPro" id="IPR048733">
    <property type="entry name" value="CFA69_ARM_dom"/>
</dbReference>
<protein>
    <submittedName>
        <fullName evidence="2">Uso1_p115_head domain-containing protein</fullName>
    </submittedName>
</protein>
<dbReference type="InterPro" id="IPR011989">
    <property type="entry name" value="ARM-like"/>
</dbReference>
<dbReference type="InterPro" id="IPR016024">
    <property type="entry name" value="ARM-type_fold"/>
</dbReference>
<dbReference type="PANTHER" id="PTHR14716">
    <property type="entry name" value="CILIA- AND FLAGELLA-ASSOCIATED PROTEIN 69"/>
    <property type="match status" value="1"/>
</dbReference>
<dbReference type="Pfam" id="PF21049">
    <property type="entry name" value="CFA69_ARM_rpt"/>
    <property type="match status" value="2"/>
</dbReference>
<dbReference type="Gene3D" id="1.25.10.10">
    <property type="entry name" value="Leucine-rich Repeat Variant"/>
    <property type="match status" value="1"/>
</dbReference>